<dbReference type="EMBL" id="VSSQ01003513">
    <property type="protein sequence ID" value="MPM21062.1"/>
    <property type="molecule type" value="Genomic_DNA"/>
</dbReference>
<evidence type="ECO:0000256" key="1">
    <source>
        <dbReference type="ARBA" id="ARBA00023143"/>
    </source>
</evidence>
<feature type="domain" description="Flagellin C-terminal" evidence="3">
    <location>
        <begin position="1233"/>
        <end position="1317"/>
    </location>
</feature>
<evidence type="ECO:0000259" key="3">
    <source>
        <dbReference type="Pfam" id="PF00700"/>
    </source>
</evidence>
<dbReference type="PANTHER" id="PTHR42792">
    <property type="entry name" value="FLAGELLIN"/>
    <property type="match status" value="1"/>
</dbReference>
<dbReference type="PANTHER" id="PTHR42792:SF2">
    <property type="entry name" value="FLAGELLIN"/>
    <property type="match status" value="1"/>
</dbReference>
<dbReference type="Gene3D" id="6.10.10.10">
    <property type="entry name" value="Flagellar export chaperone, C-terminal domain"/>
    <property type="match status" value="1"/>
</dbReference>
<dbReference type="PRINTS" id="PR00207">
    <property type="entry name" value="FLAGELLIN"/>
</dbReference>
<dbReference type="InterPro" id="IPR046358">
    <property type="entry name" value="Flagellin_C"/>
</dbReference>
<sequence>MAIVTGNFRRGDKLRIFTNLSSINSSNSLKKNEKKTASSLEKLSSGLRIGKAADDAAGLAISEKMRAQIRGLSQAARNAQDGISFVQTADGGLENIQTPPLQRLRELAVQAANDTLSASDRQAIQQEAEQIKAEIMGMVKGAQFSNQSVIKDKYARQAVVNGVINIANGVSIVAGLNDDLRFTVDGKSMNFKLDAGQYSADDFVFMLNDTLWEQDPLLRAAQTATGGLQLTAYNHDSLEGFSGNAISLLYDYQVGSGGSLIGSSIINGKLTIQQGYNDELTFYYENGPHTIQLEEGTYEPDQLQQRLLDKLRPIIPDVTVAIENQKIVINSPSFSMEEFEGSMVAVNDVTSPIMDNILKGEETWPYIQGLKSNNGSITINENNNKFVFNVDGKTINYTVGSGTYTDLAALVNNINQDNSFANTNLQAEANGSYLVFRHKLAGAENQLTNISGSAYDALMKIYIPAPVSVTESDSTFVNPQIIGKKDLSSGVTFSAGQNTLEFDYKANASDSEKFTVKIAFENRHYDSGEIFSEIERQISDAFNKTKLTSRQYAEGETVHIEAGINDQLSFMHDGNPVTIMIPANSAPDENYDIDLLAQAIQSQFESALPGSIKVEAVDNKLTFTNQKLGSFGFTGGSASSILGPVTSEPTDTAQKVLVKNNSGKLILENTNMGGTLDNVTGGAVDLLMNYHYFAAPTKPTVINSPTYPSYSTTGYTARGYTRNVHQEGIAEDEVQLYSGYMIGAVNIGDYMKIDDSNDTFKLTVVTDGVAKTVTLPAFPHGTVESKPFIDTTLQTALNNSGLNLTATLSSGKIKLEHKKGGPNNSFTIDENSEFAKKFFIQENTANDYFEYIVGGQRKTPATVTGSKNLDTGIELSQDVVIGFQLDNGIMQNLTVGAGNYSDAEAVAAAINASIQSSTTLSAENKALFKAQSINGYLQLEYSAEGSDHSITLDNGSSAYDELFRRFTPYEASRNLGTTVETRASGTKDISSVQIVKNQNDNISFYFDNKKFNITLDEGIYNADQLAGHINAKLSGDTLLKNVTAENLGNRLVLSYDSDNDENTHVIDRVGGSAAYSVFYDGTSASKTYVRGQRDLTEGVVITKGTNDAFSFYLDGDQKTIEIAAGNYTADSLKQYLTEELNVFGLSADIDGGRLVLAHNHTGRHTLDRIGGSASPVIFYNDYGSSHENDNLKIQVGANSGNILRLEPPRIHLESLGIEAIQLTSNKLAGQALRKIDHAIQVTSHEQSRMGAYQNALEYITSNVKNANENLTSSESRIRDIDMAKEMINFQKSNILQQAAQAMLAQANQQPQGVLQLLR</sequence>
<dbReference type="Gene3D" id="1.20.1330.10">
    <property type="entry name" value="f41 fragment of flagellin, N-terminal domain"/>
    <property type="match status" value="2"/>
</dbReference>
<dbReference type="Pfam" id="PF00669">
    <property type="entry name" value="Flagellin_N"/>
    <property type="match status" value="1"/>
</dbReference>
<accession>A0A644XXS2</accession>
<comment type="caution">
    <text evidence="4">The sequence shown here is derived from an EMBL/GenBank/DDBJ whole genome shotgun (WGS) entry which is preliminary data.</text>
</comment>
<evidence type="ECO:0000313" key="4">
    <source>
        <dbReference type="EMBL" id="MPM21062.1"/>
    </source>
</evidence>
<proteinExistence type="predicted"/>
<name>A0A644XXS2_9ZZZZ</name>
<gene>
    <name evidence="4" type="ORF">SDC9_67505</name>
</gene>
<protein>
    <recommendedName>
        <fullName evidence="5">Flagellin</fullName>
    </recommendedName>
</protein>
<dbReference type="Pfam" id="PF00700">
    <property type="entry name" value="Flagellin_C"/>
    <property type="match status" value="1"/>
</dbReference>
<reference evidence="4" key="1">
    <citation type="submission" date="2019-08" db="EMBL/GenBank/DDBJ databases">
        <authorList>
            <person name="Kucharzyk K."/>
            <person name="Murdoch R.W."/>
            <person name="Higgins S."/>
            <person name="Loffler F."/>
        </authorList>
    </citation>
    <scope>NUCLEOTIDE SEQUENCE</scope>
</reference>
<organism evidence="4">
    <name type="scientific">bioreactor metagenome</name>
    <dbReference type="NCBI Taxonomy" id="1076179"/>
    <lineage>
        <taxon>unclassified sequences</taxon>
        <taxon>metagenomes</taxon>
        <taxon>ecological metagenomes</taxon>
    </lineage>
</organism>
<dbReference type="GO" id="GO:0005198">
    <property type="term" value="F:structural molecule activity"/>
    <property type="evidence" value="ECO:0007669"/>
    <property type="project" value="InterPro"/>
</dbReference>
<keyword evidence="1" id="KW-0975">Bacterial flagellum</keyword>
<dbReference type="GO" id="GO:0009288">
    <property type="term" value="C:bacterial-type flagellum"/>
    <property type="evidence" value="ECO:0007669"/>
    <property type="project" value="InterPro"/>
</dbReference>
<evidence type="ECO:0000259" key="2">
    <source>
        <dbReference type="Pfam" id="PF00669"/>
    </source>
</evidence>
<dbReference type="InterPro" id="IPR001492">
    <property type="entry name" value="Flagellin"/>
</dbReference>
<dbReference type="InterPro" id="IPR042187">
    <property type="entry name" value="Flagellin_C_sub2"/>
</dbReference>
<dbReference type="InterPro" id="IPR001029">
    <property type="entry name" value="Flagellin_N"/>
</dbReference>
<evidence type="ECO:0008006" key="5">
    <source>
        <dbReference type="Google" id="ProtNLM"/>
    </source>
</evidence>
<feature type="domain" description="Flagellin N-terminal" evidence="2">
    <location>
        <begin position="16"/>
        <end position="152"/>
    </location>
</feature>
<dbReference type="SUPFAM" id="SSF64518">
    <property type="entry name" value="Phase 1 flagellin"/>
    <property type="match status" value="2"/>
</dbReference>